<feature type="domain" description="UspA" evidence="1">
    <location>
        <begin position="122"/>
        <end position="252"/>
    </location>
</feature>
<comment type="caution">
    <text evidence="2">The sequence shown here is derived from an EMBL/GenBank/DDBJ whole genome shotgun (WGS) entry which is preliminary data.</text>
</comment>
<dbReference type="Gene3D" id="3.40.50.620">
    <property type="entry name" value="HUPs"/>
    <property type="match status" value="2"/>
</dbReference>
<organism evidence="2 3">
    <name type="scientific">Streptomyces echinoruber</name>
    <dbReference type="NCBI Taxonomy" id="68898"/>
    <lineage>
        <taxon>Bacteria</taxon>
        <taxon>Bacillati</taxon>
        <taxon>Actinomycetota</taxon>
        <taxon>Actinomycetes</taxon>
        <taxon>Kitasatosporales</taxon>
        <taxon>Streptomycetaceae</taxon>
        <taxon>Streptomyces</taxon>
    </lineage>
</organism>
<reference evidence="2" key="1">
    <citation type="journal article" date="2014" name="Int. J. Syst. Evol. Microbiol.">
        <title>Complete genome sequence of Corynebacterium casei LMG S-19264T (=DSM 44701T), isolated from a smear-ripened cheese.</title>
        <authorList>
            <consortium name="US DOE Joint Genome Institute (JGI-PGF)"/>
            <person name="Walter F."/>
            <person name="Albersmeier A."/>
            <person name="Kalinowski J."/>
            <person name="Ruckert C."/>
        </authorList>
    </citation>
    <scope>NUCLEOTIDE SEQUENCE</scope>
    <source>
        <strain evidence="2">JCM 5016</strain>
    </source>
</reference>
<evidence type="ECO:0000259" key="1">
    <source>
        <dbReference type="Pfam" id="PF00582"/>
    </source>
</evidence>
<dbReference type="RefSeq" id="WP_190058973.1">
    <property type="nucleotide sequence ID" value="NZ_BMWH01000017.1"/>
</dbReference>
<evidence type="ECO:0000313" key="3">
    <source>
        <dbReference type="Proteomes" id="UP000623010"/>
    </source>
</evidence>
<dbReference type="InterPro" id="IPR014729">
    <property type="entry name" value="Rossmann-like_a/b/a_fold"/>
</dbReference>
<dbReference type="Pfam" id="PF00582">
    <property type="entry name" value="Usp"/>
    <property type="match status" value="1"/>
</dbReference>
<reference evidence="2" key="2">
    <citation type="submission" date="2020-09" db="EMBL/GenBank/DDBJ databases">
        <authorList>
            <person name="Sun Q."/>
            <person name="Ohkuma M."/>
        </authorList>
    </citation>
    <scope>NUCLEOTIDE SEQUENCE</scope>
    <source>
        <strain evidence="2">JCM 5016</strain>
    </source>
</reference>
<name>A0A918RGN6_9ACTN</name>
<keyword evidence="3" id="KW-1185">Reference proteome</keyword>
<dbReference type="InterPro" id="IPR006016">
    <property type="entry name" value="UspA"/>
</dbReference>
<accession>A0A918RGN6</accession>
<gene>
    <name evidence="2" type="ORF">GCM10010389_41940</name>
</gene>
<dbReference type="AlphaFoldDB" id="A0A918RGN6"/>
<sequence length="258" mass="26960">MKRVVVARADGPAGSSAAVEWATREARRRGLPLRVVHGSAPPDEPRDAEIVVVGTGAGDGGGDTEGTYAPYDAYGAYGTGGAYSAYGAVPHRAVLAVVGASTRPVVVVPSGPGRFEHHRDEVTLGVDARDPAAEAVGFAFGAARVRCSRLRAVHAWSLPARAAGLPFSAPEEDRATWEDHEVQLLADALRPWRARYPRVPVVEDVVLLTPVQALLRPCPSSALVVVGRRAGRPAGSVVRALVGEARCPVAVVASPPRP</sequence>
<protein>
    <submittedName>
        <fullName evidence="2">Universal stress protein</fullName>
    </submittedName>
</protein>
<dbReference type="EMBL" id="BMWH01000017">
    <property type="protein sequence ID" value="GGZ98234.1"/>
    <property type="molecule type" value="Genomic_DNA"/>
</dbReference>
<proteinExistence type="predicted"/>
<dbReference type="Proteomes" id="UP000623010">
    <property type="component" value="Unassembled WGS sequence"/>
</dbReference>
<evidence type="ECO:0000313" key="2">
    <source>
        <dbReference type="EMBL" id="GGZ98234.1"/>
    </source>
</evidence>
<dbReference type="SUPFAM" id="SSF52402">
    <property type="entry name" value="Adenine nucleotide alpha hydrolases-like"/>
    <property type="match status" value="1"/>
</dbReference>